<dbReference type="SUPFAM" id="SSF81296">
    <property type="entry name" value="E set domains"/>
    <property type="match status" value="1"/>
</dbReference>
<dbReference type="InterPro" id="IPR027417">
    <property type="entry name" value="P-loop_NTPase"/>
</dbReference>
<dbReference type="FunFam" id="1.20.5.190:FF:000003">
    <property type="entry name" value="Calmodulin-binding transcription activator 2"/>
    <property type="match status" value="1"/>
</dbReference>
<evidence type="ECO:0000259" key="18">
    <source>
        <dbReference type="PROSITE" id="PS51437"/>
    </source>
</evidence>
<dbReference type="SUPFAM" id="SSF48403">
    <property type="entry name" value="Ankyrin repeat"/>
    <property type="match status" value="1"/>
</dbReference>
<feature type="compositionally biased region" description="Low complexity" evidence="17">
    <location>
        <begin position="175"/>
        <end position="187"/>
    </location>
</feature>
<evidence type="ECO:0000256" key="6">
    <source>
        <dbReference type="ARBA" id="ARBA00022860"/>
    </source>
</evidence>
<dbReference type="OrthoDB" id="407555at2759"/>
<dbReference type="SUPFAM" id="SSF52540">
    <property type="entry name" value="P-loop containing nucleoside triphosphate hydrolases"/>
    <property type="match status" value="1"/>
</dbReference>
<name>A0A5N6QSZ5_9ROSI</name>
<dbReference type="SMART" id="SM00248">
    <property type="entry name" value="ANK"/>
    <property type="match status" value="1"/>
</dbReference>
<keyword evidence="14" id="KW-0539">Nucleus</keyword>
<dbReference type="GO" id="GO:0003690">
    <property type="term" value="F:double-stranded DNA binding"/>
    <property type="evidence" value="ECO:0007669"/>
    <property type="project" value="TreeGrafter"/>
</dbReference>
<dbReference type="PROSITE" id="PS50297">
    <property type="entry name" value="ANK_REP_REGION"/>
    <property type="match status" value="1"/>
</dbReference>
<feature type="coiled-coil region" evidence="16">
    <location>
        <begin position="1001"/>
        <end position="1028"/>
    </location>
</feature>
<evidence type="ECO:0000256" key="15">
    <source>
        <dbReference type="PROSITE-ProRule" id="PRU00023"/>
    </source>
</evidence>
<sequence>MAERGSLGPGPQLDIRQILSEAQHRWLRPAEICEILRNYEKFCIASEPPNRPPSGSLLLFDRKVLRYFRKDGHNWRKKKDGKTVKEAHEKLKVGSVDVLHCYYAHGEENENFQRRSYWMLEQDLMHIVFVHYLEVKGNRTNIGGIRESDQIAPDFQDSPLTSSFSTYNSRVPCRSTDSPSPISSPTSLCEDADSEDSYQASSRSHSFLESLRIKTGSLTEGMDASALSAYFPSLSADNHGISSMPGVNYISHVQRDRLGGSDDITDVIVSQKTIDLASWEEVLEQSTSGFHTSAPAPMGILHGHENTSLDELLVGGSVVKEEFQNSLPIQSNWQTFDDNSAQLPMWLMGESSKLELTYDFGMTSFEARTDDMNLGNASEPFSTYAIQQNEQPGQNKLQIQLANDESQCSIKSNSKTDMLTEGNTSYALTLKKPLLDGEEALKKVDSFSRWVTKELEDVDDLLLTTSSGISWSTVECGNVVDDSSMSPSLSQDQLFSILDFSPKWAYTDSETEVLITGTFLKSLPDVAKCNWSCMFGEVEVPAEILANGVLCCSAPSHAVGQVPFYVTCSNRLACSEVREFDYRVGSTKDIDIAIIYGGTTNEMLLYLRLEKLLSLRSISPPRHFVEGVAVKLDLISKIISLKEEEEYYQMVETTSQKDLSQHEGKERLLKMLMKEKLYSWLLHKVSEDGKGPSVLDDEGQGVLHLAAALGYDWAIKPIVAAEVSINFRDINGWTALHWAAFCGREQMVAFLVSLGAAPGALTDPSPEFLLGRTPADLASGNGHKGISGFLAESSLTDYLKSLTMNDPKEDETVEVSGPKAVQTVSERTATPVNYGDAADALSLRDSLTALCNATQAAGRIHQMFRMYSLQRKRTTENNDDKDGLLDERALSLIAPQIQKTRKPGQSDGQVHAAATQIQKKFRGWKKRKEFLIIRQRIVKIQAHVRGHQVRKQYRPIVWSVGILEKVILRWRRKGIGLRGFRPDAHTKDLNPQSAPSTEDDYDFLKEGRKQTEERLQKALTRVKSMAQNPEGRAQYRRLLTVVEGFRQTKGGNMVWSRSEETADVDEDLIDIGPLLEDDMLLNDDNFMSLAFE</sequence>
<organism evidence="19 20">
    <name type="scientific">Carpinus fangiana</name>
    <dbReference type="NCBI Taxonomy" id="176857"/>
    <lineage>
        <taxon>Eukaryota</taxon>
        <taxon>Viridiplantae</taxon>
        <taxon>Streptophyta</taxon>
        <taxon>Embryophyta</taxon>
        <taxon>Tracheophyta</taxon>
        <taxon>Spermatophyta</taxon>
        <taxon>Magnoliopsida</taxon>
        <taxon>eudicotyledons</taxon>
        <taxon>Gunneridae</taxon>
        <taxon>Pentapetalae</taxon>
        <taxon>rosids</taxon>
        <taxon>fabids</taxon>
        <taxon>Fagales</taxon>
        <taxon>Betulaceae</taxon>
        <taxon>Carpinus</taxon>
    </lineage>
</organism>
<dbReference type="InterPro" id="IPR002110">
    <property type="entry name" value="Ankyrin_rpt"/>
</dbReference>
<feature type="region of interest" description="Disordered" evidence="17">
    <location>
        <begin position="170"/>
        <end position="195"/>
    </location>
</feature>
<dbReference type="InterPro" id="IPR013783">
    <property type="entry name" value="Ig-like_fold"/>
</dbReference>
<dbReference type="Pfam" id="PF00612">
    <property type="entry name" value="IQ"/>
    <property type="match status" value="2"/>
</dbReference>
<keyword evidence="3" id="KW-0597">Phosphoprotein</keyword>
<dbReference type="Gene3D" id="2.60.40.10">
    <property type="entry name" value="Immunoglobulins"/>
    <property type="match status" value="1"/>
</dbReference>
<dbReference type="Pfam" id="PF01833">
    <property type="entry name" value="TIG"/>
    <property type="match status" value="1"/>
</dbReference>
<dbReference type="GO" id="GO:0009409">
    <property type="term" value="P:response to cold"/>
    <property type="evidence" value="ECO:0007669"/>
    <property type="project" value="UniProtKB-ARBA"/>
</dbReference>
<accession>A0A5N6QSZ5</accession>
<keyword evidence="8" id="KW-0346">Stress response</keyword>
<keyword evidence="4" id="KW-0677">Repeat</keyword>
<evidence type="ECO:0000313" key="20">
    <source>
        <dbReference type="Proteomes" id="UP000327013"/>
    </source>
</evidence>
<dbReference type="FunFam" id="2.60.40.10:FF:000314">
    <property type="entry name" value="Calmodulin-binding transcription activator 2"/>
    <property type="match status" value="1"/>
</dbReference>
<dbReference type="PANTHER" id="PTHR23335:SF29">
    <property type="entry name" value="CALMODULIN-BINDING TRANSCRIPTION ACTIVATOR 1"/>
    <property type="match status" value="1"/>
</dbReference>
<dbReference type="GO" id="GO:0006357">
    <property type="term" value="P:regulation of transcription by RNA polymerase II"/>
    <property type="evidence" value="ECO:0007669"/>
    <property type="project" value="TreeGrafter"/>
</dbReference>
<dbReference type="Pfam" id="PF03859">
    <property type="entry name" value="CG-1"/>
    <property type="match status" value="1"/>
</dbReference>
<keyword evidence="6" id="KW-0112">Calmodulin-binding</keyword>
<keyword evidence="13" id="KW-0804">Transcription</keyword>
<gene>
    <name evidence="19" type="ORF">FH972_005592</name>
</gene>
<dbReference type="SMART" id="SM00015">
    <property type="entry name" value="IQ"/>
    <property type="match status" value="2"/>
</dbReference>
<evidence type="ECO:0000256" key="2">
    <source>
        <dbReference type="ARBA" id="ARBA00008267"/>
    </source>
</evidence>
<keyword evidence="5" id="KW-0106">Calcium</keyword>
<evidence type="ECO:0000256" key="10">
    <source>
        <dbReference type="ARBA" id="ARBA00023054"/>
    </source>
</evidence>
<keyword evidence="12" id="KW-0010">Activator</keyword>
<dbReference type="CDD" id="cd23767">
    <property type="entry name" value="IQCD"/>
    <property type="match status" value="1"/>
</dbReference>
<evidence type="ECO:0000256" key="9">
    <source>
        <dbReference type="ARBA" id="ARBA00023043"/>
    </source>
</evidence>
<evidence type="ECO:0000256" key="7">
    <source>
        <dbReference type="ARBA" id="ARBA00023015"/>
    </source>
</evidence>
<dbReference type="Gene3D" id="1.20.5.190">
    <property type="match status" value="1"/>
</dbReference>
<dbReference type="InterPro" id="IPR005559">
    <property type="entry name" value="CG-1_dom"/>
</dbReference>
<comment type="similarity">
    <text evidence="2">Belongs to the CAMTA family.</text>
</comment>
<evidence type="ECO:0000256" key="12">
    <source>
        <dbReference type="ARBA" id="ARBA00023159"/>
    </source>
</evidence>
<dbReference type="Pfam" id="PF12796">
    <property type="entry name" value="Ank_2"/>
    <property type="match status" value="1"/>
</dbReference>
<keyword evidence="20" id="KW-1185">Reference proteome</keyword>
<dbReference type="Proteomes" id="UP000327013">
    <property type="component" value="Chromosome 2"/>
</dbReference>
<evidence type="ECO:0000256" key="11">
    <source>
        <dbReference type="ARBA" id="ARBA00023125"/>
    </source>
</evidence>
<dbReference type="GO" id="GO:0005634">
    <property type="term" value="C:nucleus"/>
    <property type="evidence" value="ECO:0007669"/>
    <property type="project" value="UniProtKB-SubCell"/>
</dbReference>
<dbReference type="PROSITE" id="PS51437">
    <property type="entry name" value="CG_1"/>
    <property type="match status" value="1"/>
</dbReference>
<dbReference type="PANTHER" id="PTHR23335">
    <property type="entry name" value="CALMODULIN-BINDING TRANSCRIPTION ACTIVATOR CAMTA"/>
    <property type="match status" value="1"/>
</dbReference>
<dbReference type="PROSITE" id="PS50088">
    <property type="entry name" value="ANK_REPEAT"/>
    <property type="match status" value="1"/>
</dbReference>
<evidence type="ECO:0000256" key="13">
    <source>
        <dbReference type="ARBA" id="ARBA00023163"/>
    </source>
</evidence>
<keyword evidence="10 16" id="KW-0175">Coiled coil</keyword>
<evidence type="ECO:0000256" key="8">
    <source>
        <dbReference type="ARBA" id="ARBA00023016"/>
    </source>
</evidence>
<dbReference type="InterPro" id="IPR002909">
    <property type="entry name" value="IPT_dom"/>
</dbReference>
<protein>
    <recommendedName>
        <fullName evidence="18">CG-1 domain-containing protein</fullName>
    </recommendedName>
</protein>
<evidence type="ECO:0000256" key="5">
    <source>
        <dbReference type="ARBA" id="ARBA00022837"/>
    </source>
</evidence>
<evidence type="ECO:0000256" key="1">
    <source>
        <dbReference type="ARBA" id="ARBA00004123"/>
    </source>
</evidence>
<keyword evidence="11" id="KW-0238">DNA-binding</keyword>
<dbReference type="PROSITE" id="PS50096">
    <property type="entry name" value="IQ"/>
    <property type="match status" value="2"/>
</dbReference>
<dbReference type="InterPro" id="IPR014756">
    <property type="entry name" value="Ig_E-set"/>
</dbReference>
<proteinExistence type="inferred from homology"/>
<dbReference type="EMBL" id="CM017322">
    <property type="protein sequence ID" value="KAE8009139.1"/>
    <property type="molecule type" value="Genomic_DNA"/>
</dbReference>
<dbReference type="SMART" id="SM01076">
    <property type="entry name" value="CG-1"/>
    <property type="match status" value="1"/>
</dbReference>
<keyword evidence="7" id="KW-0805">Transcription regulation</keyword>
<reference evidence="19 20" key="1">
    <citation type="submission" date="2019-06" db="EMBL/GenBank/DDBJ databases">
        <title>A chromosomal-level reference genome of Carpinus fangiana (Coryloideae, Betulaceae).</title>
        <authorList>
            <person name="Yang X."/>
            <person name="Wang Z."/>
            <person name="Zhang L."/>
            <person name="Hao G."/>
            <person name="Liu J."/>
            <person name="Yang Y."/>
        </authorList>
    </citation>
    <scope>NUCLEOTIDE SEQUENCE [LARGE SCALE GENOMIC DNA]</scope>
    <source>
        <strain evidence="19">Cfa_2016G</strain>
        <tissue evidence="19">Leaf</tissue>
    </source>
</reference>
<keyword evidence="9 15" id="KW-0040">ANK repeat</keyword>
<dbReference type="GO" id="GO:0005516">
    <property type="term" value="F:calmodulin binding"/>
    <property type="evidence" value="ECO:0007669"/>
    <property type="project" value="UniProtKB-KW"/>
</dbReference>
<dbReference type="AlphaFoldDB" id="A0A5N6QSZ5"/>
<dbReference type="InterPro" id="IPR036770">
    <property type="entry name" value="Ankyrin_rpt-contain_sf"/>
</dbReference>
<evidence type="ECO:0000256" key="3">
    <source>
        <dbReference type="ARBA" id="ARBA00022553"/>
    </source>
</evidence>
<comment type="subcellular location">
    <subcellularLocation>
        <location evidence="1">Nucleus</location>
    </subcellularLocation>
</comment>
<evidence type="ECO:0000256" key="16">
    <source>
        <dbReference type="SAM" id="Coils"/>
    </source>
</evidence>
<evidence type="ECO:0000313" key="19">
    <source>
        <dbReference type="EMBL" id="KAE8009139.1"/>
    </source>
</evidence>
<evidence type="ECO:0000256" key="4">
    <source>
        <dbReference type="ARBA" id="ARBA00022737"/>
    </source>
</evidence>
<dbReference type="InterPro" id="IPR000048">
    <property type="entry name" value="IQ_motif_EF-hand-BS"/>
</dbReference>
<dbReference type="Gene3D" id="1.25.40.20">
    <property type="entry name" value="Ankyrin repeat-containing domain"/>
    <property type="match status" value="1"/>
</dbReference>
<evidence type="ECO:0000256" key="14">
    <source>
        <dbReference type="ARBA" id="ARBA00023242"/>
    </source>
</evidence>
<feature type="domain" description="CG-1" evidence="18">
    <location>
        <begin position="15"/>
        <end position="141"/>
    </location>
</feature>
<dbReference type="GO" id="GO:0003712">
    <property type="term" value="F:transcription coregulator activity"/>
    <property type="evidence" value="ECO:0007669"/>
    <property type="project" value="TreeGrafter"/>
</dbReference>
<evidence type="ECO:0000256" key="17">
    <source>
        <dbReference type="SAM" id="MobiDB-lite"/>
    </source>
</evidence>
<feature type="repeat" description="ANK" evidence="15">
    <location>
        <begin position="731"/>
        <end position="763"/>
    </location>
</feature>